<reference evidence="2 3" key="1">
    <citation type="journal article" date="2014" name="Appl. Environ. Microbiol.">
        <title>Elucidation of insertion elements encoded on plasmids and in vitro construction of shuttle vectors from the toxic cyanobacterium Planktothrix.</title>
        <authorList>
            <person name="Christiansen G."/>
            <person name="Goesmann A."/>
            <person name="Kurmayer R."/>
        </authorList>
    </citation>
    <scope>NUCLEOTIDE SEQUENCE [LARGE SCALE GENOMIC DNA]</scope>
    <source>
        <strain evidence="2 3">NIVA-CYA 126/8</strain>
    </source>
</reference>
<dbReference type="STRING" id="388467.A19Y_1473"/>
<dbReference type="eggNOG" id="ENOG502ZUK2">
    <property type="taxonomic scope" value="Bacteria"/>
</dbReference>
<keyword evidence="1" id="KW-0472">Membrane</keyword>
<keyword evidence="3" id="KW-1185">Reference proteome</keyword>
<dbReference type="RefSeq" id="WP_042153261.1">
    <property type="nucleotide sequence ID" value="NZ_CM002803.1"/>
</dbReference>
<feature type="transmembrane region" description="Helical" evidence="1">
    <location>
        <begin position="282"/>
        <end position="303"/>
    </location>
</feature>
<organism evidence="2 3">
    <name type="scientific">Planktothrix agardhii (strain NIVA-CYA 126/8)</name>
    <dbReference type="NCBI Taxonomy" id="388467"/>
    <lineage>
        <taxon>Bacteria</taxon>
        <taxon>Bacillati</taxon>
        <taxon>Cyanobacteriota</taxon>
        <taxon>Cyanophyceae</taxon>
        <taxon>Oscillatoriophycideae</taxon>
        <taxon>Oscillatoriales</taxon>
        <taxon>Microcoleaceae</taxon>
        <taxon>Planktothrix</taxon>
    </lineage>
</organism>
<sequence length="337" mass="38282">MKELEVYVRSSPLGKTDFHWRKIENGESILGYPQILEQRIIPKKTGGLGTIEYLINYQKLSFLLMRHSQQLLFLVAGIEALEERSNQLGSTIYNAVAWVSSPDESNSISPKNELTLRHLAARSLLSFVDKDKDPEFLNTINEAINFKGLEEFSVDFDKIDQLTNTSADKLKELLPNLEQAQGDLQIWEYTTNNQDNKINDLEIISLSEKIIQTPLPTANDLAILTKVNENEIYYKGNILPNKIEEEKPVVSKLPEIPLIQSKELASSTEEDKIPVKKTKIRLRIVLILFSLLLLLILSILLLINQEEEEQPQNIPVPQTLTSPKPEITVPVISLPTY</sequence>
<gene>
    <name evidence="2" type="ORF">A19Y_1473</name>
</gene>
<evidence type="ECO:0000256" key="1">
    <source>
        <dbReference type="SAM" id="Phobius"/>
    </source>
</evidence>
<dbReference type="AlphaFoldDB" id="A0A073CF25"/>
<dbReference type="HOGENOM" id="CLU_823511_0_0_3"/>
<accession>A0A073CF25</accession>
<keyword evidence="1" id="KW-1133">Transmembrane helix</keyword>
<evidence type="ECO:0000313" key="3">
    <source>
        <dbReference type="Proteomes" id="UP000027395"/>
    </source>
</evidence>
<proteinExistence type="predicted"/>
<keyword evidence="1" id="KW-0812">Transmembrane</keyword>
<dbReference type="Proteomes" id="UP000027395">
    <property type="component" value="Chromosome"/>
</dbReference>
<name>A0A073CF25_PLAA1</name>
<dbReference type="PATRIC" id="fig|388467.6.peg.1410"/>
<protein>
    <submittedName>
        <fullName evidence="2">Uncharacterized protein</fullName>
    </submittedName>
</protein>
<dbReference type="EMBL" id="CM002803">
    <property type="protein sequence ID" value="KEI66517.1"/>
    <property type="molecule type" value="Genomic_DNA"/>
</dbReference>
<evidence type="ECO:0000313" key="2">
    <source>
        <dbReference type="EMBL" id="KEI66517.1"/>
    </source>
</evidence>